<reference evidence="1 2" key="1">
    <citation type="submission" date="2019-05" db="EMBL/GenBank/DDBJ databases">
        <title>Another draft genome of Portunus trituberculatus and its Hox gene families provides insights of decapod evolution.</title>
        <authorList>
            <person name="Jeong J.-H."/>
            <person name="Song I."/>
            <person name="Kim S."/>
            <person name="Choi T."/>
            <person name="Kim D."/>
            <person name="Ryu S."/>
            <person name="Kim W."/>
        </authorList>
    </citation>
    <scope>NUCLEOTIDE SEQUENCE [LARGE SCALE GENOMIC DNA]</scope>
    <source>
        <tissue evidence="1">Muscle</tissue>
    </source>
</reference>
<accession>A0A5B7IVW5</accession>
<keyword evidence="2" id="KW-1185">Reference proteome</keyword>
<dbReference type="Proteomes" id="UP000324222">
    <property type="component" value="Unassembled WGS sequence"/>
</dbReference>
<dbReference type="EMBL" id="VSRR010071155">
    <property type="protein sequence ID" value="MPC86339.1"/>
    <property type="molecule type" value="Genomic_DNA"/>
</dbReference>
<organism evidence="1 2">
    <name type="scientific">Portunus trituberculatus</name>
    <name type="common">Swimming crab</name>
    <name type="synonym">Neptunus trituberculatus</name>
    <dbReference type="NCBI Taxonomy" id="210409"/>
    <lineage>
        <taxon>Eukaryota</taxon>
        <taxon>Metazoa</taxon>
        <taxon>Ecdysozoa</taxon>
        <taxon>Arthropoda</taxon>
        <taxon>Crustacea</taxon>
        <taxon>Multicrustacea</taxon>
        <taxon>Malacostraca</taxon>
        <taxon>Eumalacostraca</taxon>
        <taxon>Eucarida</taxon>
        <taxon>Decapoda</taxon>
        <taxon>Pleocyemata</taxon>
        <taxon>Brachyura</taxon>
        <taxon>Eubrachyura</taxon>
        <taxon>Portunoidea</taxon>
        <taxon>Portunidae</taxon>
        <taxon>Portuninae</taxon>
        <taxon>Portunus</taxon>
    </lineage>
</organism>
<evidence type="ECO:0000313" key="1">
    <source>
        <dbReference type="EMBL" id="MPC86339.1"/>
    </source>
</evidence>
<gene>
    <name evidence="1" type="ORF">E2C01_081162</name>
</gene>
<sequence>MGKFSYKISISVNYKRRRRSFVPSFQRCTAEDPGEHLAGPHLTLLPPLECRRGLSEPLDCSFSPPLLPLLTPSLPREL</sequence>
<protein>
    <submittedName>
        <fullName evidence="1">Uncharacterized protein</fullName>
    </submittedName>
</protein>
<comment type="caution">
    <text evidence="1">The sequence shown here is derived from an EMBL/GenBank/DDBJ whole genome shotgun (WGS) entry which is preliminary data.</text>
</comment>
<name>A0A5B7IVW5_PORTR</name>
<evidence type="ECO:0000313" key="2">
    <source>
        <dbReference type="Proteomes" id="UP000324222"/>
    </source>
</evidence>
<proteinExistence type="predicted"/>
<dbReference type="AlphaFoldDB" id="A0A5B7IVW5"/>